<dbReference type="InParanoid" id="A0A3P8Y680"/>
<evidence type="ECO:0000259" key="3">
    <source>
        <dbReference type="PROSITE" id="PS50824"/>
    </source>
</evidence>
<dbReference type="AlphaFoldDB" id="A0A3P8Y680"/>
<dbReference type="Proteomes" id="UP000265140">
    <property type="component" value="Chromosome 11"/>
</dbReference>
<dbReference type="InterPro" id="IPR011029">
    <property type="entry name" value="DEATH-like_dom_sf"/>
</dbReference>
<protein>
    <recommendedName>
        <fullName evidence="3">Pyrin domain-containing protein</fullName>
    </recommendedName>
</protein>
<feature type="domain" description="Pyrin" evidence="3">
    <location>
        <begin position="1"/>
        <end position="70"/>
    </location>
</feature>
<evidence type="ECO:0000313" key="5">
    <source>
        <dbReference type="Proteomes" id="UP000265140"/>
    </source>
</evidence>
<dbReference type="SMART" id="SM01289">
    <property type="entry name" value="PYRIN"/>
    <property type="match status" value="1"/>
</dbReference>
<dbReference type="InterPro" id="IPR007111">
    <property type="entry name" value="NACHT_NTPase"/>
</dbReference>
<proteinExistence type="predicted"/>
<dbReference type="CDD" id="cd08321">
    <property type="entry name" value="Pyrin_ASC-like"/>
    <property type="match status" value="1"/>
</dbReference>
<name>A0A3P8Y680_ESOLU</name>
<evidence type="ECO:0000256" key="1">
    <source>
        <dbReference type="ARBA" id="ARBA00022614"/>
    </source>
</evidence>
<dbReference type="SUPFAM" id="SSF47986">
    <property type="entry name" value="DEATH domain"/>
    <property type="match status" value="1"/>
</dbReference>
<keyword evidence="1" id="KW-0433">Leucine-rich repeat</keyword>
<keyword evidence="2" id="KW-0677">Repeat</keyword>
<dbReference type="Pfam" id="PF02758">
    <property type="entry name" value="PYRIN"/>
    <property type="match status" value="1"/>
</dbReference>
<dbReference type="PANTHER" id="PTHR24106">
    <property type="entry name" value="NACHT, LRR AND CARD DOMAINS-CONTAINING"/>
    <property type="match status" value="1"/>
</dbReference>
<reference evidence="4" key="4">
    <citation type="submission" date="2025-09" db="UniProtKB">
        <authorList>
            <consortium name="Ensembl"/>
        </authorList>
    </citation>
    <scope>IDENTIFICATION</scope>
</reference>
<dbReference type="Ensembl" id="ENSELUT00000000796.3">
    <property type="protein sequence ID" value="ENSELUP00000011244.3"/>
    <property type="gene ID" value="ENSELUG00000011625.3"/>
</dbReference>
<dbReference type="Pfam" id="PF05729">
    <property type="entry name" value="NACHT"/>
    <property type="match status" value="1"/>
</dbReference>
<evidence type="ECO:0000256" key="2">
    <source>
        <dbReference type="ARBA" id="ARBA00022737"/>
    </source>
</evidence>
<dbReference type="PROSITE" id="PS50824">
    <property type="entry name" value="DAPIN"/>
    <property type="match status" value="1"/>
</dbReference>
<dbReference type="InterPro" id="IPR051261">
    <property type="entry name" value="NLR"/>
</dbReference>
<keyword evidence="5" id="KW-1185">Reference proteome</keyword>
<accession>A0A3P8Y680</accession>
<reference evidence="4" key="3">
    <citation type="submission" date="2025-08" db="UniProtKB">
        <authorList>
            <consortium name="Ensembl"/>
        </authorList>
    </citation>
    <scope>IDENTIFICATION</scope>
</reference>
<dbReference type="GeneTree" id="ENSGT01150000286927"/>
<reference evidence="5" key="1">
    <citation type="journal article" date="2014" name="PLoS ONE">
        <title>The genome and linkage map of the northern pike (Esox lucius): conserved synteny revealed between the salmonid sister group and the Neoteleostei.</title>
        <authorList>
            <person name="Rondeau E.B."/>
            <person name="Minkley D.R."/>
            <person name="Leong J.S."/>
            <person name="Messmer A.M."/>
            <person name="Jantzen J.R."/>
            <person name="von Schalburg K.R."/>
            <person name="Lemon C."/>
            <person name="Bird N.H."/>
            <person name="Koop B.F."/>
        </authorList>
    </citation>
    <scope>NUCLEOTIDE SEQUENCE</scope>
</reference>
<dbReference type="Gene3D" id="1.10.533.10">
    <property type="entry name" value="Death Domain, Fas"/>
    <property type="match status" value="1"/>
</dbReference>
<organism evidence="4 5">
    <name type="scientific">Esox lucius</name>
    <name type="common">Northern pike</name>
    <dbReference type="NCBI Taxonomy" id="8010"/>
    <lineage>
        <taxon>Eukaryota</taxon>
        <taxon>Metazoa</taxon>
        <taxon>Chordata</taxon>
        <taxon>Craniata</taxon>
        <taxon>Vertebrata</taxon>
        <taxon>Euteleostomi</taxon>
        <taxon>Actinopterygii</taxon>
        <taxon>Neopterygii</taxon>
        <taxon>Teleostei</taxon>
        <taxon>Protacanthopterygii</taxon>
        <taxon>Esociformes</taxon>
        <taxon>Esocidae</taxon>
        <taxon>Esox</taxon>
    </lineage>
</organism>
<dbReference type="OMA" id="CKDELMK"/>
<sequence>PQERLLATLEELCKDELMKFQWYLQQADELIYQMCFVKIPKCQLDNADRIDTVDVMVQTYGNDGAVKISVCKVLFIFDGLDECRLCLDFDNNECVSNVTECTSVDMPLTNLIKGNVLPSALLWTTRPAAANQIPPELVDQVTEVRGFNNPHKLEYFRKRISDQNLANKIINHIKTSRSFHIMCLIPVFC</sequence>
<evidence type="ECO:0000313" key="4">
    <source>
        <dbReference type="Ensembl" id="ENSELUP00000011244.3"/>
    </source>
</evidence>
<dbReference type="InterPro" id="IPR004020">
    <property type="entry name" value="DAPIN"/>
</dbReference>
<reference evidence="4" key="2">
    <citation type="submission" date="2020-02" db="EMBL/GenBank/DDBJ databases">
        <title>Esox lucius (northern pike) genome, fEsoLuc1, primary haplotype.</title>
        <authorList>
            <person name="Myers G."/>
            <person name="Karagic N."/>
            <person name="Meyer A."/>
            <person name="Pippel M."/>
            <person name="Reichard M."/>
            <person name="Winkler S."/>
            <person name="Tracey A."/>
            <person name="Sims Y."/>
            <person name="Howe K."/>
            <person name="Rhie A."/>
            <person name="Formenti G."/>
            <person name="Durbin R."/>
            <person name="Fedrigo O."/>
            <person name="Jarvis E.D."/>
        </authorList>
    </citation>
    <scope>NUCLEOTIDE SEQUENCE [LARGE SCALE GENOMIC DNA]</scope>
</reference>